<feature type="domain" description="Bacterial bifunctional deaminase-reductase C-terminal" evidence="6">
    <location>
        <begin position="158"/>
        <end position="367"/>
    </location>
</feature>
<reference evidence="7 8" key="1">
    <citation type="journal article" date="2022" name="Environ. Microbiol. Rep.">
        <title>Eco-phylogenetic analyses reveal divergent evolution of vitamin B12 metabolism in the marine bacterial family 'Psychromonadaceae'.</title>
        <authorList>
            <person name="Jin X."/>
            <person name="Yang Y."/>
            <person name="Cao H."/>
            <person name="Gao B."/>
            <person name="Zhao Z."/>
        </authorList>
    </citation>
    <scope>NUCLEOTIDE SEQUENCE [LARGE SCALE GENOMIC DNA]</scope>
    <source>
        <strain evidence="7 8">MKS20</strain>
    </source>
</reference>
<dbReference type="SUPFAM" id="SSF53927">
    <property type="entry name" value="Cytidine deaminase-like"/>
    <property type="match status" value="1"/>
</dbReference>
<sequence length="375" mass="41357">MKKSPNWKNNTLSDTSNQTLERRLMAQAIELAATGIYTTAPAANFAGVFTLSGNVVASSARKTSIERCAIFQQAQALLRSEQDCDTVYLTSEPSHELAQILVTLGIKQLQLACLLEPEQTEWRNVCEQGNIAVAIGLLESEAKALNHDLWFRRQHGRPFVRLKLAASLDGRTALKNGQSKWITSSEARADVQLFRAKSDVILSGSGTVIADNPSLNVRWSELTPLHSIISQDQLRQPARVIIDNRQQLDQHYQLFGLPGDTYLVASSEHKNTQAKTLVIAEQNGHVCLSELMLKLATLSFNSVWVEAGQTLAGALLAENLVDEFILYQAPKLMGSSSRGLVDLPEYTQMSQVPELSLKQVDLIGPDLRLICVPKQ</sequence>
<gene>
    <name evidence="7" type="primary">ribD</name>
    <name evidence="7" type="ORF">K6Y31_13930</name>
</gene>
<proteinExistence type="predicted"/>
<dbReference type="Proteomes" id="UP001201273">
    <property type="component" value="Unassembled WGS sequence"/>
</dbReference>
<name>A0ABS8WDY4_9GAMM</name>
<dbReference type="NCBIfam" id="TIGR00326">
    <property type="entry name" value="eubact_ribD"/>
    <property type="match status" value="1"/>
</dbReference>
<evidence type="ECO:0000256" key="4">
    <source>
        <dbReference type="ARBA" id="ARBA00022857"/>
    </source>
</evidence>
<dbReference type="GO" id="GO:0008703">
    <property type="term" value="F:5-amino-6-(5-phosphoribosylamino)uracil reductase activity"/>
    <property type="evidence" value="ECO:0007669"/>
    <property type="project" value="UniProtKB-EC"/>
</dbReference>
<evidence type="ECO:0000256" key="2">
    <source>
        <dbReference type="ARBA" id="ARBA00004910"/>
    </source>
</evidence>
<dbReference type="Pfam" id="PF01872">
    <property type="entry name" value="RibD_C"/>
    <property type="match status" value="1"/>
</dbReference>
<evidence type="ECO:0000256" key="5">
    <source>
        <dbReference type="ARBA" id="ARBA00023002"/>
    </source>
</evidence>
<evidence type="ECO:0000259" key="6">
    <source>
        <dbReference type="Pfam" id="PF01872"/>
    </source>
</evidence>
<dbReference type="PANTHER" id="PTHR38011:SF7">
    <property type="entry name" value="2,5-DIAMINO-6-RIBOSYLAMINO-4(3H)-PYRIMIDINONE 5'-PHOSPHATE REDUCTASE"/>
    <property type="match status" value="1"/>
</dbReference>
<dbReference type="EMBL" id="JAIMJA010000014">
    <property type="protein sequence ID" value="MCE2595908.1"/>
    <property type="molecule type" value="Genomic_DNA"/>
</dbReference>
<dbReference type="Gene3D" id="3.40.430.10">
    <property type="entry name" value="Dihydrofolate Reductase, subunit A"/>
    <property type="match status" value="1"/>
</dbReference>
<accession>A0ABS8WDY4</accession>
<dbReference type="EC" id="3.5.4.26" evidence="7"/>
<comment type="pathway">
    <text evidence="2">Cofactor biosynthesis; riboflavin biosynthesis; 5-amino-6-(D-ribitylamino)uracil from GTP: step 3/4.</text>
</comment>
<dbReference type="InterPro" id="IPR016193">
    <property type="entry name" value="Cytidine_deaminase-like"/>
</dbReference>
<keyword evidence="4" id="KW-0521">NADP</keyword>
<evidence type="ECO:0000313" key="8">
    <source>
        <dbReference type="Proteomes" id="UP001201273"/>
    </source>
</evidence>
<dbReference type="RefSeq" id="WP_233053573.1">
    <property type="nucleotide sequence ID" value="NZ_JAIMJA010000014.1"/>
</dbReference>
<keyword evidence="3" id="KW-0686">Riboflavin biosynthesis</keyword>
<evidence type="ECO:0000256" key="1">
    <source>
        <dbReference type="ARBA" id="ARBA00004882"/>
    </source>
</evidence>
<dbReference type="Gene3D" id="3.40.140.10">
    <property type="entry name" value="Cytidine Deaminase, domain 2"/>
    <property type="match status" value="1"/>
</dbReference>
<dbReference type="PANTHER" id="PTHR38011">
    <property type="entry name" value="DIHYDROFOLATE REDUCTASE FAMILY PROTEIN (AFU_ORTHOLOGUE AFUA_8G06820)"/>
    <property type="match status" value="1"/>
</dbReference>
<dbReference type="InterPro" id="IPR004794">
    <property type="entry name" value="Eubact_RibD"/>
</dbReference>
<dbReference type="InterPro" id="IPR011549">
    <property type="entry name" value="RibD_C"/>
</dbReference>
<dbReference type="InterPro" id="IPR050765">
    <property type="entry name" value="Riboflavin_Biosynth_HTPR"/>
</dbReference>
<protein>
    <submittedName>
        <fullName evidence="7">Bifunctional diaminohydroxyphosphoribosylaminopyrimidine deaminase/5-amino-6-(5-phosphoribosylamino)uracil reductase RibD</fullName>
        <ecNumber evidence="7">1.1.1.193</ecNumber>
        <ecNumber evidence="7">3.5.4.26</ecNumber>
    </submittedName>
</protein>
<evidence type="ECO:0000256" key="3">
    <source>
        <dbReference type="ARBA" id="ARBA00022619"/>
    </source>
</evidence>
<dbReference type="EC" id="1.1.1.193" evidence="7"/>
<dbReference type="InterPro" id="IPR002734">
    <property type="entry name" value="RibDG_C"/>
</dbReference>
<comment type="caution">
    <text evidence="7">The sequence shown here is derived from an EMBL/GenBank/DDBJ whole genome shotgun (WGS) entry which is preliminary data.</text>
</comment>
<keyword evidence="7" id="KW-0378">Hydrolase</keyword>
<keyword evidence="5 7" id="KW-0560">Oxidoreductase</keyword>
<organism evidence="7 8">
    <name type="scientific">Motilimonas cestriensis</name>
    <dbReference type="NCBI Taxonomy" id="2742685"/>
    <lineage>
        <taxon>Bacteria</taxon>
        <taxon>Pseudomonadati</taxon>
        <taxon>Pseudomonadota</taxon>
        <taxon>Gammaproteobacteria</taxon>
        <taxon>Alteromonadales</taxon>
        <taxon>Alteromonadales genera incertae sedis</taxon>
        <taxon>Motilimonas</taxon>
    </lineage>
</organism>
<keyword evidence="8" id="KW-1185">Reference proteome</keyword>
<dbReference type="NCBIfam" id="TIGR00227">
    <property type="entry name" value="ribD_Cterm"/>
    <property type="match status" value="1"/>
</dbReference>
<evidence type="ECO:0000313" key="7">
    <source>
        <dbReference type="EMBL" id="MCE2595908.1"/>
    </source>
</evidence>
<dbReference type="InterPro" id="IPR024072">
    <property type="entry name" value="DHFR-like_dom_sf"/>
</dbReference>
<dbReference type="GO" id="GO:0008835">
    <property type="term" value="F:diaminohydroxyphosphoribosylaminopyrimidine deaminase activity"/>
    <property type="evidence" value="ECO:0007669"/>
    <property type="project" value="UniProtKB-EC"/>
</dbReference>
<comment type="pathway">
    <text evidence="1">Cofactor biosynthesis; riboflavin biosynthesis; 5-amino-6-(D-ribitylamino)uracil from GTP: step 2/4.</text>
</comment>
<dbReference type="SUPFAM" id="SSF53597">
    <property type="entry name" value="Dihydrofolate reductase-like"/>
    <property type="match status" value="1"/>
</dbReference>